<dbReference type="InterPro" id="IPR001943">
    <property type="entry name" value="UVR_dom"/>
</dbReference>
<evidence type="ECO:0000259" key="7">
    <source>
        <dbReference type="PROSITE" id="PS50164"/>
    </source>
</evidence>
<keyword evidence="3" id="KW-0228">DNA excision</keyword>
<evidence type="ECO:0000313" key="9">
    <source>
        <dbReference type="Proteomes" id="UP000761411"/>
    </source>
</evidence>
<keyword evidence="8" id="KW-0347">Helicase</keyword>
<feature type="domain" description="UVR" evidence="6">
    <location>
        <begin position="198"/>
        <end position="233"/>
    </location>
</feature>
<evidence type="ECO:0000256" key="3">
    <source>
        <dbReference type="ARBA" id="ARBA00022769"/>
    </source>
</evidence>
<feature type="domain" description="GIY-YIG" evidence="7">
    <location>
        <begin position="12"/>
        <end position="91"/>
    </location>
</feature>
<evidence type="ECO:0000256" key="5">
    <source>
        <dbReference type="ARBA" id="ARBA00023204"/>
    </source>
</evidence>
<keyword evidence="8" id="KW-0378">Hydrolase</keyword>
<dbReference type="SMART" id="SM00465">
    <property type="entry name" value="GIYc"/>
    <property type="match status" value="1"/>
</dbReference>
<keyword evidence="9" id="KW-1185">Reference proteome</keyword>
<dbReference type="Pfam" id="PF02151">
    <property type="entry name" value="UVR"/>
    <property type="match status" value="1"/>
</dbReference>
<dbReference type="SUPFAM" id="SSF46600">
    <property type="entry name" value="C-terminal UvrC-binding domain of UvrB"/>
    <property type="match status" value="1"/>
</dbReference>
<dbReference type="GO" id="GO:0009380">
    <property type="term" value="C:excinuclease repair complex"/>
    <property type="evidence" value="ECO:0007669"/>
    <property type="project" value="TreeGrafter"/>
</dbReference>
<accession>A0A944CPZ4</accession>
<evidence type="ECO:0000256" key="1">
    <source>
        <dbReference type="ARBA" id="ARBA00022490"/>
    </source>
</evidence>
<dbReference type="GO" id="GO:0006289">
    <property type="term" value="P:nucleotide-excision repair"/>
    <property type="evidence" value="ECO:0007669"/>
    <property type="project" value="InterPro"/>
</dbReference>
<proteinExistence type="predicted"/>
<dbReference type="InterPro" id="IPR036876">
    <property type="entry name" value="UVR_dom_sf"/>
</dbReference>
<dbReference type="InterPro" id="IPR047296">
    <property type="entry name" value="GIY-YIG_UvrC_Cho"/>
</dbReference>
<sequence length="356" mass="41016">MNLREKISSLPLTPGVYLMKDQAGTIIYVGKAKSLKKRVQSYFQKSASHPQKIRKLVTNIQDFDYILTDTEFEAFLLECQLIKELKPLFNKKMKSHLPYSYIQIDMDGPYRKITITQTRTDKDGIMYFGPYTSPVYVKKAMEDMKELFKINCLQPLKGSPCLNYFLGQCNGLCIGGVAVKHYNEVVDNIISLLKGDDSGIIDRLREKMQHAASEFQFEAAAKYRNYIKSISVLLYKETVVQFTEDSKNIVAIERLMDSNLKLFLIKGHKVIFSKKYPLEMIEHQFEKIRTSILTYFQENAIGKSCMIGKEEIDEAQIIYSYLSGSNGRFIVIPDDWLIIGGSYERLDNSIKELIEM</sequence>
<dbReference type="Proteomes" id="UP000761411">
    <property type="component" value="Unassembled WGS sequence"/>
</dbReference>
<dbReference type="Pfam" id="PF01541">
    <property type="entry name" value="GIY-YIG"/>
    <property type="match status" value="1"/>
</dbReference>
<keyword evidence="5" id="KW-0234">DNA repair</keyword>
<evidence type="ECO:0000256" key="4">
    <source>
        <dbReference type="ARBA" id="ARBA00022881"/>
    </source>
</evidence>
<dbReference type="InterPro" id="IPR035901">
    <property type="entry name" value="GIY-YIG_endonuc_sf"/>
</dbReference>
<dbReference type="PANTHER" id="PTHR30562">
    <property type="entry name" value="UVRC/OXIDOREDUCTASE"/>
    <property type="match status" value="1"/>
</dbReference>
<dbReference type="AlphaFoldDB" id="A0A944CPZ4"/>
<reference evidence="8 9" key="1">
    <citation type="journal article" date="2021" name="Microorganisms">
        <title>Bacterial Dimethylsulfoniopropionate Biosynthesis in the East China Sea.</title>
        <authorList>
            <person name="Liu J."/>
            <person name="Zhang Y."/>
            <person name="Liu J."/>
            <person name="Zhong H."/>
            <person name="Williams B.T."/>
            <person name="Zheng Y."/>
            <person name="Curson A.R.J."/>
            <person name="Sun C."/>
            <person name="Sun H."/>
            <person name="Song D."/>
            <person name="Wagner Mackenzie B."/>
            <person name="Bermejo Martinez A."/>
            <person name="Todd J.D."/>
            <person name="Zhang X.H."/>
        </authorList>
    </citation>
    <scope>NUCLEOTIDE SEQUENCE [LARGE SCALE GENOMIC DNA]</scope>
    <source>
        <strain evidence="8 9">ESS08</strain>
    </source>
</reference>
<protein>
    <submittedName>
        <fullName evidence="8">DNA helicase UvrC</fullName>
    </submittedName>
</protein>
<dbReference type="PROSITE" id="PS50151">
    <property type="entry name" value="UVR"/>
    <property type="match status" value="1"/>
</dbReference>
<comment type="caution">
    <text evidence="8">The sequence shown here is derived from an EMBL/GenBank/DDBJ whole genome shotgun (WGS) entry which is preliminary data.</text>
</comment>
<keyword evidence="1" id="KW-0963">Cytoplasm</keyword>
<keyword evidence="8" id="KW-0547">Nucleotide-binding</keyword>
<evidence type="ECO:0000259" key="6">
    <source>
        <dbReference type="PROSITE" id="PS50151"/>
    </source>
</evidence>
<gene>
    <name evidence="8" type="ORF">DYI25_19115</name>
</gene>
<dbReference type="InterPro" id="IPR000305">
    <property type="entry name" value="GIY-YIG_endonuc"/>
</dbReference>
<dbReference type="PANTHER" id="PTHR30562:SF1">
    <property type="entry name" value="UVRABC SYSTEM PROTEIN C"/>
    <property type="match status" value="1"/>
</dbReference>
<dbReference type="Gene3D" id="3.40.1440.10">
    <property type="entry name" value="GIY-YIG endonuclease"/>
    <property type="match status" value="1"/>
</dbReference>
<dbReference type="Gene3D" id="4.10.860.10">
    <property type="entry name" value="UVR domain"/>
    <property type="match status" value="1"/>
</dbReference>
<dbReference type="EMBL" id="QTKX01000003">
    <property type="protein sequence ID" value="MBS8266536.1"/>
    <property type="molecule type" value="Genomic_DNA"/>
</dbReference>
<organism evidence="8 9">
    <name type="scientific">Mesobacillus boroniphilus</name>
    <dbReference type="NCBI Taxonomy" id="308892"/>
    <lineage>
        <taxon>Bacteria</taxon>
        <taxon>Bacillati</taxon>
        <taxon>Bacillota</taxon>
        <taxon>Bacilli</taxon>
        <taxon>Bacillales</taxon>
        <taxon>Bacillaceae</taxon>
        <taxon>Mesobacillus</taxon>
    </lineage>
</organism>
<keyword evidence="2" id="KW-0227">DNA damage</keyword>
<dbReference type="GO" id="GO:0004386">
    <property type="term" value="F:helicase activity"/>
    <property type="evidence" value="ECO:0007669"/>
    <property type="project" value="UniProtKB-KW"/>
</dbReference>
<keyword evidence="8" id="KW-0067">ATP-binding</keyword>
<name>A0A944CPZ4_9BACI</name>
<dbReference type="FunFam" id="3.40.1440.10:FF:000001">
    <property type="entry name" value="UvrABC system protein C"/>
    <property type="match status" value="1"/>
</dbReference>
<dbReference type="SUPFAM" id="SSF82771">
    <property type="entry name" value="GIY-YIG endonuclease"/>
    <property type="match status" value="1"/>
</dbReference>
<dbReference type="RefSeq" id="WP_213371919.1">
    <property type="nucleotide sequence ID" value="NZ_QTKX01000003.1"/>
</dbReference>
<keyword evidence="4" id="KW-0267">Excision nuclease</keyword>
<dbReference type="CDD" id="cd10434">
    <property type="entry name" value="GIY-YIG_UvrC_Cho"/>
    <property type="match status" value="1"/>
</dbReference>
<evidence type="ECO:0000256" key="2">
    <source>
        <dbReference type="ARBA" id="ARBA00022763"/>
    </source>
</evidence>
<dbReference type="InterPro" id="IPR050066">
    <property type="entry name" value="UvrABC_protein_C"/>
</dbReference>
<dbReference type="PROSITE" id="PS50164">
    <property type="entry name" value="GIY_YIG"/>
    <property type="match status" value="1"/>
</dbReference>
<evidence type="ECO:0000313" key="8">
    <source>
        <dbReference type="EMBL" id="MBS8266536.1"/>
    </source>
</evidence>
<dbReference type="GO" id="GO:0004518">
    <property type="term" value="F:nuclease activity"/>
    <property type="evidence" value="ECO:0007669"/>
    <property type="project" value="UniProtKB-KW"/>
</dbReference>